<evidence type="ECO:0000313" key="2">
    <source>
        <dbReference type="Proteomes" id="UP000095280"/>
    </source>
</evidence>
<accession>A0A1I8FIL8</accession>
<feature type="region of interest" description="Disordered" evidence="1">
    <location>
        <begin position="90"/>
        <end position="115"/>
    </location>
</feature>
<protein>
    <submittedName>
        <fullName evidence="3">Histone H3</fullName>
    </submittedName>
</protein>
<evidence type="ECO:0000256" key="1">
    <source>
        <dbReference type="SAM" id="MobiDB-lite"/>
    </source>
</evidence>
<evidence type="ECO:0000313" key="3">
    <source>
        <dbReference type="WBParaSite" id="maker-unitig_36330-snap-gene-0.2-mRNA-1"/>
    </source>
</evidence>
<dbReference type="Proteomes" id="UP000095280">
    <property type="component" value="Unplaced"/>
</dbReference>
<organism evidence="2 3">
    <name type="scientific">Macrostomum lignano</name>
    <dbReference type="NCBI Taxonomy" id="282301"/>
    <lineage>
        <taxon>Eukaryota</taxon>
        <taxon>Metazoa</taxon>
        <taxon>Spiralia</taxon>
        <taxon>Lophotrochozoa</taxon>
        <taxon>Platyhelminthes</taxon>
        <taxon>Rhabditophora</taxon>
        <taxon>Macrostomorpha</taxon>
        <taxon>Macrostomida</taxon>
        <taxon>Macrostomidae</taxon>
        <taxon>Macrostomum</taxon>
    </lineage>
</organism>
<dbReference type="WBParaSite" id="maker-unitig_36330-snap-gene-0.2-mRNA-1">
    <property type="protein sequence ID" value="maker-unitig_36330-snap-gene-0.2-mRNA-1"/>
    <property type="gene ID" value="maker-unitig_36330-snap-gene-0.2"/>
</dbReference>
<name>A0A1I8FIL8_9PLAT</name>
<keyword evidence="2" id="KW-1185">Reference proteome</keyword>
<reference evidence="3" key="1">
    <citation type="submission" date="2016-11" db="UniProtKB">
        <authorList>
            <consortium name="WormBaseParasite"/>
        </authorList>
    </citation>
    <scope>IDENTIFICATION</scope>
</reference>
<sequence length="248" mass="27210">GNTGAPISLLSARFHANTIQIRSFRERSFASLIKRSFELTARRYLKVKTCWQGRFHCDCSDPQLPLTLLLLYCEWSSRLVSANRSSQLVQRRTGAHGDGNRQRAGIHGGPPGGLPPAVRVHAWQAAGALHRESAGAKCAPVPQALRQLHTDSGRPAVQQHHQSPEPQDLLARARPASVHRVREIRPDSAAHNRASICALPVGVHQRSPGLEVQAGHVQMQEQAPVRRQEPGVRSAQHCAEIIATRITS</sequence>
<proteinExistence type="predicted"/>
<dbReference type="AlphaFoldDB" id="A0A1I8FIL8"/>